<dbReference type="GO" id="GO:0004553">
    <property type="term" value="F:hydrolase activity, hydrolyzing O-glycosyl compounds"/>
    <property type="evidence" value="ECO:0007669"/>
    <property type="project" value="InterPro"/>
</dbReference>
<comment type="caution">
    <text evidence="10">The sequence shown here is derived from an EMBL/GenBank/DDBJ whole genome shotgun (WGS) entry which is preliminary data.</text>
</comment>
<evidence type="ECO:0000256" key="6">
    <source>
        <dbReference type="ARBA" id="ARBA00022737"/>
    </source>
</evidence>
<keyword evidence="5" id="KW-0800">Toxin</keyword>
<dbReference type="PRINTS" id="PR01488">
    <property type="entry name" value="RTXTOXINA"/>
</dbReference>
<dbReference type="InterPro" id="IPR050557">
    <property type="entry name" value="RTX_toxin/Mannuronan_C5-epim"/>
</dbReference>
<dbReference type="GO" id="GO:0016020">
    <property type="term" value="C:membrane"/>
    <property type="evidence" value="ECO:0007669"/>
    <property type="project" value="UniProtKB-SubCell"/>
</dbReference>
<evidence type="ECO:0000313" key="11">
    <source>
        <dbReference type="Proteomes" id="UP000006230"/>
    </source>
</evidence>
<evidence type="ECO:0000256" key="7">
    <source>
        <dbReference type="ARBA" id="ARBA00023026"/>
    </source>
</evidence>
<dbReference type="Pfam" id="PF00353">
    <property type="entry name" value="HemolysinCabind"/>
    <property type="match status" value="5"/>
</dbReference>
<evidence type="ECO:0000256" key="5">
    <source>
        <dbReference type="ARBA" id="ARBA00022656"/>
    </source>
</evidence>
<dbReference type="EMBL" id="AATQ01000009">
    <property type="protein sequence ID" value="EAU47025.1"/>
    <property type="molecule type" value="Genomic_DNA"/>
</dbReference>
<keyword evidence="7" id="KW-0843">Virulence</keyword>
<dbReference type="SUPFAM" id="SSF49899">
    <property type="entry name" value="Concanavalin A-like lectins/glucanases"/>
    <property type="match status" value="1"/>
</dbReference>
<evidence type="ECO:0000256" key="1">
    <source>
        <dbReference type="ARBA" id="ARBA00004370"/>
    </source>
</evidence>
<comment type="similarity">
    <text evidence="3">Belongs to the glycosyl hydrolase 16 family.</text>
</comment>
<dbReference type="Gene3D" id="2.60.120.200">
    <property type="match status" value="1"/>
</dbReference>
<dbReference type="InterPro" id="IPR001343">
    <property type="entry name" value="Hemolysn_Ca-bd"/>
</dbReference>
<dbReference type="OrthoDB" id="9809583at2"/>
<evidence type="ECO:0000256" key="8">
    <source>
        <dbReference type="ARBA" id="ARBA00023136"/>
    </source>
</evidence>
<dbReference type="InterPro" id="IPR003995">
    <property type="entry name" value="RTX_toxin_determinant-A"/>
</dbReference>
<dbReference type="PRINTS" id="PR00313">
    <property type="entry name" value="CABNDNGRPT"/>
</dbReference>
<name>Q0FSH6_SALBH</name>
<dbReference type="GO" id="GO:0005509">
    <property type="term" value="F:calcium ion binding"/>
    <property type="evidence" value="ECO:0007669"/>
    <property type="project" value="InterPro"/>
</dbReference>
<dbReference type="InterPro" id="IPR018511">
    <property type="entry name" value="Hemolysin-typ_Ca-bd_CS"/>
</dbReference>
<accession>Q0FSH6</accession>
<reference evidence="10 11" key="1">
    <citation type="journal article" date="2010" name="J. Bacteriol.">
        <title>Genome sequences of Pelagibaca bermudensis HTCC2601T and Maritimibacter alkaliphilus HTCC2654T, the type strains of two marine Roseobacter genera.</title>
        <authorList>
            <person name="Thrash J.C."/>
            <person name="Cho J.C."/>
            <person name="Ferriera S."/>
            <person name="Johnson J."/>
            <person name="Vergin K.L."/>
            <person name="Giovannoni S.J."/>
        </authorList>
    </citation>
    <scope>NUCLEOTIDE SEQUENCE [LARGE SCALE GENOMIC DNA]</scope>
    <source>
        <strain evidence="11">DSM 26914 / JCM 13377 / KCTC 12554 / HTCC2601</strain>
    </source>
</reference>
<organism evidence="10 11">
    <name type="scientific">Salipiger bermudensis (strain DSM 26914 / JCM 13377 / KCTC 12554 / HTCC2601)</name>
    <name type="common">Pelagibaca bermudensis</name>
    <dbReference type="NCBI Taxonomy" id="314265"/>
    <lineage>
        <taxon>Bacteria</taxon>
        <taxon>Pseudomonadati</taxon>
        <taxon>Pseudomonadota</taxon>
        <taxon>Alphaproteobacteria</taxon>
        <taxon>Rhodobacterales</taxon>
        <taxon>Roseobacteraceae</taxon>
        <taxon>Salipiger</taxon>
    </lineage>
</organism>
<comment type="subcellular location">
    <subcellularLocation>
        <location evidence="1">Membrane</location>
    </subcellularLocation>
    <subcellularLocation>
        <location evidence="2">Secreted</location>
    </subcellularLocation>
</comment>
<dbReference type="PANTHER" id="PTHR38340">
    <property type="entry name" value="S-LAYER PROTEIN"/>
    <property type="match status" value="1"/>
</dbReference>
<gene>
    <name evidence="10" type="ORF">R2601_04638</name>
</gene>
<dbReference type="InterPro" id="IPR000757">
    <property type="entry name" value="Beta-glucanase-like"/>
</dbReference>
<protein>
    <submittedName>
        <fullName evidence="10">Putative calcium binding hemolysin protein</fullName>
    </submittedName>
</protein>
<proteinExistence type="inferred from homology"/>
<dbReference type="Pfam" id="PF00722">
    <property type="entry name" value="Glyco_hydro_16"/>
    <property type="match status" value="1"/>
</dbReference>
<dbReference type="STRING" id="314265.R2601_04638"/>
<dbReference type="InterPro" id="IPR011049">
    <property type="entry name" value="Serralysin-like_metalloprot_C"/>
</dbReference>
<dbReference type="PROSITE" id="PS51762">
    <property type="entry name" value="GH16_2"/>
    <property type="match status" value="1"/>
</dbReference>
<keyword evidence="8" id="KW-0472">Membrane</keyword>
<dbReference type="Proteomes" id="UP000006230">
    <property type="component" value="Unassembled WGS sequence"/>
</dbReference>
<dbReference type="Gene3D" id="2.150.10.10">
    <property type="entry name" value="Serralysin-like metalloprotease, C-terminal"/>
    <property type="match status" value="4"/>
</dbReference>
<dbReference type="GO" id="GO:0005975">
    <property type="term" value="P:carbohydrate metabolic process"/>
    <property type="evidence" value="ECO:0007669"/>
    <property type="project" value="InterPro"/>
</dbReference>
<dbReference type="AlphaFoldDB" id="Q0FSH6"/>
<dbReference type="HOGENOM" id="CLU_289324_0_0_5"/>
<evidence type="ECO:0000259" key="9">
    <source>
        <dbReference type="PROSITE" id="PS51762"/>
    </source>
</evidence>
<dbReference type="SUPFAM" id="SSF51120">
    <property type="entry name" value="beta-Roll"/>
    <property type="match status" value="3"/>
</dbReference>
<dbReference type="PANTHER" id="PTHR38340:SF1">
    <property type="entry name" value="S-LAYER PROTEIN"/>
    <property type="match status" value="1"/>
</dbReference>
<dbReference type="GO" id="GO:0090729">
    <property type="term" value="F:toxin activity"/>
    <property type="evidence" value="ECO:0007669"/>
    <property type="project" value="UniProtKB-KW"/>
</dbReference>
<feature type="domain" description="GH16" evidence="9">
    <location>
        <begin position="3"/>
        <end position="349"/>
    </location>
</feature>
<dbReference type="eggNOG" id="COG2931">
    <property type="taxonomic scope" value="Bacteria"/>
</dbReference>
<evidence type="ECO:0000256" key="3">
    <source>
        <dbReference type="ARBA" id="ARBA00006865"/>
    </source>
</evidence>
<evidence type="ECO:0000256" key="2">
    <source>
        <dbReference type="ARBA" id="ARBA00004613"/>
    </source>
</evidence>
<dbReference type="GO" id="GO:0005576">
    <property type="term" value="C:extracellular region"/>
    <property type="evidence" value="ECO:0007669"/>
    <property type="project" value="UniProtKB-SubCell"/>
</dbReference>
<evidence type="ECO:0000313" key="10">
    <source>
        <dbReference type="EMBL" id="EAU47025.1"/>
    </source>
</evidence>
<sequence length="1060" mass="114078">MTVNFENYKLIVDEKFDGAKEDLNLHDGISGLWSTDMEKGNRVHNSKFSLFGDPDLTDAEGNNLGLDPFTVEDGVLSINVSRIDPAKQDDIQAVLDASPYVMAGAQNASDIEYLTGMLSLHQSWAESYGYYEVRVKMPAGTGHLSAPWLTSAHEGWPPEINMEALGRYDGTNGRGIDDAIWTNVLFNDYGIGEEADQAVHDSTTDITNVYGEQWGSANQAMLEKFGWDETRSSPGEALHDPDNNEKYVYKRLVELDEVTGEDVDIHEEFYTYGIEWTPDHISFLFGTDSSNMHEIFRTQTPDDVTTDMYFVLWNQFGGSFAWNPDDDDNAPFESSLDVDYIKVYALKPDDETVPDAADVYIYGQDEAQTRTLTDTGSHQSRDLTGDDVLTGNALDNVIYGGSGFDQFTGGAGADTFRVIHGEGNKIITDFDPGEGDTLVLEGFNFADSAAALATLTQVGTDAWLINGAYPFAPQTIIFENTDIARITEASVRVVAPQSKGHDYASRIRQLTAESYLGTDGEDYLSAQIQHAGALAVLRAQELAGGLGDDTYELNGATYIREQADEGVDTVLVRDRVLNKTYRTEDANGNLVYSLFDIDAYTLGANLENAKLYDDTVDVALYGNALGNRLTGNALGTTFYGGLGDDHLELGGGADLVGYRAGDGHDTILSFGSDDTLSLLGTGFASAAEALAAFEQQGRDAVLEFDADNSITLRDVTVSELLASNIALPVEDPFDVAAGELEPAGDYEEVSAPKANGNLVAGDAPSRITGGADGDGIYGNRHGDILSGLGGDDVIEGRNGDDWMFGGTGDDKLRGGKGDDLIFAENGNDRLEGGAGHDILLAGAGRDYAVGGGGNDLVYGGAGNDYLNGNSGDDVLDGGRDNDKLYGSSGKDTLDGGHGMDKLKGGLDADVFVFQTSIYARDWEVVARNRASQRDHDAAVTAAEESGEDAPDAASWEYEFLGADTVIDFLPGEDRIDLSGLVAALEVEGASQSELAEIFVRDHLILSEKNNDLLLSVDRDGPMTDDPKLIVNFARLRNVDIADFDLDRDLILTADHALLSV</sequence>
<dbReference type="PROSITE" id="PS00330">
    <property type="entry name" value="HEMOLYSIN_CALCIUM"/>
    <property type="match status" value="3"/>
</dbReference>
<dbReference type="InterPro" id="IPR013320">
    <property type="entry name" value="ConA-like_dom_sf"/>
</dbReference>
<dbReference type="eggNOG" id="COG2273">
    <property type="taxonomic scope" value="Bacteria"/>
</dbReference>
<keyword evidence="11" id="KW-1185">Reference proteome</keyword>
<evidence type="ECO:0000256" key="4">
    <source>
        <dbReference type="ARBA" id="ARBA00022525"/>
    </source>
</evidence>
<keyword evidence="6" id="KW-0677">Repeat</keyword>
<keyword evidence="4" id="KW-0964">Secreted</keyword>
<dbReference type="RefSeq" id="WP_007802555.1">
    <property type="nucleotide sequence ID" value="NZ_DS022277.1"/>
</dbReference>